<feature type="transmembrane region" description="Helical" evidence="1">
    <location>
        <begin position="48"/>
        <end position="69"/>
    </location>
</feature>
<feature type="domain" description="CAAX prenyl protease 2/Lysostaphin resistance protein A-like" evidence="2">
    <location>
        <begin position="169"/>
        <end position="256"/>
    </location>
</feature>
<feature type="transmembrane region" description="Helical" evidence="1">
    <location>
        <begin position="169"/>
        <end position="192"/>
    </location>
</feature>
<dbReference type="RefSeq" id="WP_151967441.1">
    <property type="nucleotide sequence ID" value="NZ_AP019860.1"/>
</dbReference>
<dbReference type="PANTHER" id="PTHR43592">
    <property type="entry name" value="CAAX AMINO TERMINAL PROTEASE"/>
    <property type="match status" value="1"/>
</dbReference>
<protein>
    <submittedName>
        <fullName evidence="3">Abortive infection protein</fullName>
    </submittedName>
</protein>
<dbReference type="PANTHER" id="PTHR43592:SF15">
    <property type="entry name" value="CAAX AMINO TERMINAL PROTEASE FAMILY PROTEIN"/>
    <property type="match status" value="1"/>
</dbReference>
<reference evidence="3 4" key="1">
    <citation type="submission" date="2019-08" db="EMBL/GenBank/DDBJ databases">
        <title>Complete genome sequence of Candidatus Uab amorphum.</title>
        <authorList>
            <person name="Shiratori T."/>
            <person name="Suzuki S."/>
            <person name="Kakizawa Y."/>
            <person name="Ishida K."/>
        </authorList>
    </citation>
    <scope>NUCLEOTIDE SEQUENCE [LARGE SCALE GENOMIC DNA]</scope>
    <source>
        <strain evidence="3 4">SRT547</strain>
    </source>
</reference>
<dbReference type="KEGG" id="uam:UABAM_01582"/>
<evidence type="ECO:0000313" key="3">
    <source>
        <dbReference type="EMBL" id="BBM83231.1"/>
    </source>
</evidence>
<keyword evidence="1" id="KW-1133">Transmembrane helix</keyword>
<dbReference type="OrthoDB" id="9782250at2"/>
<proteinExistence type="predicted"/>
<keyword evidence="1" id="KW-0812">Transmembrane</keyword>
<name>A0A5S9IKV7_UABAM</name>
<dbReference type="EMBL" id="AP019860">
    <property type="protein sequence ID" value="BBM83231.1"/>
    <property type="molecule type" value="Genomic_DNA"/>
</dbReference>
<evidence type="ECO:0000313" key="4">
    <source>
        <dbReference type="Proteomes" id="UP000326354"/>
    </source>
</evidence>
<sequence>MEKQLIDLLKSPQAIAVFVGIIVAAVWAVSCVLRKIKSQPFEKASWDITDFFVAVCIFFVVLGIAQFFITQEMAGDKYILIVLNGLIQLCTCGFLCLWLRKFRNSSWSSLGIVKLPARKAGYAIAAYLLSWPIFVCIVILSYLLVTSMGETPQKQEIVIYFMNEQGRRLWIGAMVAIVFIPIFEEFFFRAFLYSLLRSFLGVPLAIVGSAICFAAVHGTLVGFLPIASLGVFFALLYERTQAIWIPIAVHSLHNLITILLIIQGIG</sequence>
<dbReference type="GO" id="GO:0004175">
    <property type="term" value="F:endopeptidase activity"/>
    <property type="evidence" value="ECO:0007669"/>
    <property type="project" value="UniProtKB-ARBA"/>
</dbReference>
<keyword evidence="4" id="KW-1185">Reference proteome</keyword>
<evidence type="ECO:0000259" key="2">
    <source>
        <dbReference type="Pfam" id="PF02517"/>
    </source>
</evidence>
<feature type="transmembrane region" description="Helical" evidence="1">
    <location>
        <begin position="15"/>
        <end position="36"/>
    </location>
</feature>
<evidence type="ECO:0000256" key="1">
    <source>
        <dbReference type="SAM" id="Phobius"/>
    </source>
</evidence>
<feature type="transmembrane region" description="Helical" evidence="1">
    <location>
        <begin position="204"/>
        <end position="237"/>
    </location>
</feature>
<dbReference type="InterPro" id="IPR003675">
    <property type="entry name" value="Rce1/LyrA-like_dom"/>
</dbReference>
<organism evidence="3 4">
    <name type="scientific">Uabimicrobium amorphum</name>
    <dbReference type="NCBI Taxonomy" id="2596890"/>
    <lineage>
        <taxon>Bacteria</taxon>
        <taxon>Pseudomonadati</taxon>
        <taxon>Planctomycetota</taxon>
        <taxon>Candidatus Uabimicrobiia</taxon>
        <taxon>Candidatus Uabimicrobiales</taxon>
        <taxon>Candidatus Uabimicrobiaceae</taxon>
        <taxon>Candidatus Uabimicrobium</taxon>
    </lineage>
</organism>
<dbReference type="PROSITE" id="PS51257">
    <property type="entry name" value="PROKAR_LIPOPROTEIN"/>
    <property type="match status" value="1"/>
</dbReference>
<feature type="transmembrane region" description="Helical" evidence="1">
    <location>
        <begin position="243"/>
        <end position="262"/>
    </location>
</feature>
<dbReference type="Proteomes" id="UP000326354">
    <property type="component" value="Chromosome"/>
</dbReference>
<accession>A0A5S9IKV7</accession>
<feature type="transmembrane region" description="Helical" evidence="1">
    <location>
        <begin position="81"/>
        <end position="99"/>
    </location>
</feature>
<dbReference type="AlphaFoldDB" id="A0A5S9IKV7"/>
<dbReference type="GO" id="GO:0080120">
    <property type="term" value="P:CAAX-box protein maturation"/>
    <property type="evidence" value="ECO:0007669"/>
    <property type="project" value="UniProtKB-ARBA"/>
</dbReference>
<feature type="transmembrane region" description="Helical" evidence="1">
    <location>
        <begin position="120"/>
        <end position="145"/>
    </location>
</feature>
<keyword evidence="1" id="KW-0472">Membrane</keyword>
<gene>
    <name evidence="3" type="ORF">UABAM_01582</name>
</gene>
<dbReference type="Pfam" id="PF02517">
    <property type="entry name" value="Rce1-like"/>
    <property type="match status" value="1"/>
</dbReference>